<dbReference type="GO" id="GO:0012505">
    <property type="term" value="C:endomembrane system"/>
    <property type="evidence" value="ECO:0007669"/>
    <property type="project" value="TreeGrafter"/>
</dbReference>
<comment type="caution">
    <text evidence="2">The sequence shown here is derived from an EMBL/GenBank/DDBJ whole genome shotgun (WGS) entry which is preliminary data.</text>
</comment>
<keyword evidence="3" id="KW-1185">Reference proteome</keyword>
<dbReference type="PANTHER" id="PTHR45918:SF1">
    <property type="entry name" value="ALPHA-1,3_1,6-MANNOSYLTRANSFERASE ALG2"/>
    <property type="match status" value="1"/>
</dbReference>
<dbReference type="EMBL" id="JAEFCI010012454">
    <property type="protein sequence ID" value="KAG5455990.1"/>
    <property type="molecule type" value="Genomic_DNA"/>
</dbReference>
<sequence length="77" mass="8416">MRVAFVHPDLGIGGAERLVVDAASGLQSNGHSVVIYTSHHDRSHCFKETRDGTRLEATLLAFEAVGKRLLQTQPAKF</sequence>
<evidence type="ECO:0000256" key="1">
    <source>
        <dbReference type="ARBA" id="ARBA00022679"/>
    </source>
</evidence>
<dbReference type="PANTHER" id="PTHR45918">
    <property type="entry name" value="ALPHA-1,3/1,6-MANNOSYLTRANSFERASE ALG2"/>
    <property type="match status" value="1"/>
</dbReference>
<dbReference type="Proteomes" id="UP000673691">
    <property type="component" value="Unassembled WGS sequence"/>
</dbReference>
<gene>
    <name evidence="2" type="ORF">BJ554DRAFT_4393</name>
</gene>
<dbReference type="AlphaFoldDB" id="A0A8H8DEZ1"/>
<dbReference type="SUPFAM" id="SSF53756">
    <property type="entry name" value="UDP-Glycosyltransferase/glycogen phosphorylase"/>
    <property type="match status" value="1"/>
</dbReference>
<dbReference type="OrthoDB" id="448893at2759"/>
<evidence type="ECO:0000313" key="3">
    <source>
        <dbReference type="Proteomes" id="UP000673691"/>
    </source>
</evidence>
<keyword evidence="1" id="KW-0808">Transferase</keyword>
<dbReference type="Gene3D" id="3.40.50.2000">
    <property type="entry name" value="Glycogen Phosphorylase B"/>
    <property type="match status" value="1"/>
</dbReference>
<dbReference type="InterPro" id="IPR027054">
    <property type="entry name" value="ALG2"/>
</dbReference>
<evidence type="ECO:0000313" key="2">
    <source>
        <dbReference type="EMBL" id="KAG5455990.1"/>
    </source>
</evidence>
<name>A0A8H8DEZ1_9FUNG</name>
<dbReference type="GO" id="GO:0004378">
    <property type="term" value="F:GDP-Man:Man(1)GlcNAc(2)-PP-Dol alpha-1,3-mannosyltransferase activity"/>
    <property type="evidence" value="ECO:0007669"/>
    <property type="project" value="InterPro"/>
</dbReference>
<protein>
    <submittedName>
        <fullName evidence="2">Uncharacterized protein</fullName>
    </submittedName>
</protein>
<reference evidence="2 3" key="1">
    <citation type="journal article" name="Sci. Rep.">
        <title>Genome-scale phylogenetic analyses confirm Olpidium as the closest living zoosporic fungus to the non-flagellated, terrestrial fungi.</title>
        <authorList>
            <person name="Chang Y."/>
            <person name="Rochon D."/>
            <person name="Sekimoto S."/>
            <person name="Wang Y."/>
            <person name="Chovatia M."/>
            <person name="Sandor L."/>
            <person name="Salamov A."/>
            <person name="Grigoriev I.V."/>
            <person name="Stajich J.E."/>
            <person name="Spatafora J.W."/>
        </authorList>
    </citation>
    <scope>NUCLEOTIDE SEQUENCE [LARGE SCALE GENOMIC DNA]</scope>
    <source>
        <strain evidence="2">S191</strain>
    </source>
</reference>
<accession>A0A8H8DEZ1</accession>
<organism evidence="2 3">
    <name type="scientific">Olpidium bornovanus</name>
    <dbReference type="NCBI Taxonomy" id="278681"/>
    <lineage>
        <taxon>Eukaryota</taxon>
        <taxon>Fungi</taxon>
        <taxon>Fungi incertae sedis</taxon>
        <taxon>Olpidiomycota</taxon>
        <taxon>Olpidiomycotina</taxon>
        <taxon>Olpidiomycetes</taxon>
        <taxon>Olpidiales</taxon>
        <taxon>Olpidiaceae</taxon>
        <taxon>Olpidium</taxon>
    </lineage>
</organism>
<proteinExistence type="predicted"/>